<dbReference type="InterPro" id="IPR036778">
    <property type="entry name" value="OHCU_decarboxylase_sf"/>
</dbReference>
<evidence type="ECO:0000256" key="1">
    <source>
        <dbReference type="ARBA" id="ARBA00001163"/>
    </source>
</evidence>
<protein>
    <recommendedName>
        <fullName evidence="3">2-oxo-4-hydroxy-4-carboxy-5-ureidoimidazoline decarboxylase</fullName>
        <ecNumber evidence="3">4.1.1.97</ecNumber>
    </recommendedName>
</protein>
<sequence>MIALSPKLQDLNKLDKNDFVKETGFVFEDSPWIAEIAWSSRPFSSITELHQTMVNIVEGADRNKKLALVRAHPDLAAKVNMTPESVKEQSEAGLDQLSPQERQEFLAFNQAYTHKFEFPFIVAVKENTKDDIKTAMRERIANDRETELKTALQEIYKIARYRLEAISI</sequence>
<dbReference type="Gene3D" id="1.10.3330.10">
    <property type="entry name" value="Oxo-4-hydroxy-4-carboxy-5-ureidoimidazoline decarboxylase"/>
    <property type="match status" value="1"/>
</dbReference>
<dbReference type="Pfam" id="PF09349">
    <property type="entry name" value="OHCU_decarbox"/>
    <property type="match status" value="1"/>
</dbReference>
<evidence type="ECO:0000256" key="3">
    <source>
        <dbReference type="ARBA" id="ARBA00012257"/>
    </source>
</evidence>
<dbReference type="EMBL" id="BMJD01000007">
    <property type="protein sequence ID" value="GGB37446.1"/>
    <property type="molecule type" value="Genomic_DNA"/>
</dbReference>
<reference evidence="8" key="1">
    <citation type="journal article" date="2014" name="Int. J. Syst. Evol. Microbiol.">
        <title>Complete genome sequence of Corynebacterium casei LMG S-19264T (=DSM 44701T), isolated from a smear-ripened cheese.</title>
        <authorList>
            <consortium name="US DOE Joint Genome Institute (JGI-PGF)"/>
            <person name="Walter F."/>
            <person name="Albersmeier A."/>
            <person name="Kalinowski J."/>
            <person name="Ruckert C."/>
        </authorList>
    </citation>
    <scope>NUCLEOTIDE SEQUENCE</scope>
    <source>
        <strain evidence="8">CGMCC 1.15454</strain>
    </source>
</reference>
<gene>
    <name evidence="8" type="ORF">GCM10011409_13610</name>
</gene>
<dbReference type="PANTHER" id="PTHR43466:SF1">
    <property type="entry name" value="2-OXO-4-HYDROXY-4-CARBOXY-5-UREIDOIMIDAZOLINE DECARBOXYLASE-RELATED"/>
    <property type="match status" value="1"/>
</dbReference>
<keyword evidence="4" id="KW-0659">Purine metabolism</keyword>
<name>A0A9W5X594_9BACI</name>
<dbReference type="RefSeq" id="WP_102414852.1">
    <property type="nucleotide sequence ID" value="NZ_BMJD01000007.1"/>
</dbReference>
<dbReference type="InterPro" id="IPR018020">
    <property type="entry name" value="OHCU_decarboxylase"/>
</dbReference>
<evidence type="ECO:0000313" key="8">
    <source>
        <dbReference type="EMBL" id="GGB37446.1"/>
    </source>
</evidence>
<evidence type="ECO:0000259" key="7">
    <source>
        <dbReference type="Pfam" id="PF09349"/>
    </source>
</evidence>
<dbReference type="EC" id="4.1.1.97" evidence="3"/>
<feature type="domain" description="Oxo-4-hydroxy-4-carboxy-5-ureidoimidazoline decarboxylase" evidence="7">
    <location>
        <begin position="12"/>
        <end position="164"/>
    </location>
</feature>
<dbReference type="GO" id="GO:0051997">
    <property type="term" value="F:2-oxo-4-hydroxy-4-carboxy-5-ureidoimidazoline decarboxylase activity"/>
    <property type="evidence" value="ECO:0007669"/>
    <property type="project" value="UniProtKB-EC"/>
</dbReference>
<evidence type="ECO:0000313" key="9">
    <source>
        <dbReference type="Proteomes" id="UP000621492"/>
    </source>
</evidence>
<dbReference type="SUPFAM" id="SSF158694">
    <property type="entry name" value="UraD-Like"/>
    <property type="match status" value="1"/>
</dbReference>
<dbReference type="AlphaFoldDB" id="A0A9W5X594"/>
<evidence type="ECO:0000256" key="6">
    <source>
        <dbReference type="ARBA" id="ARBA00023239"/>
    </source>
</evidence>
<keyword evidence="9" id="KW-1185">Reference proteome</keyword>
<organism evidence="8 9">
    <name type="scientific">Lentibacillus populi</name>
    <dbReference type="NCBI Taxonomy" id="1827502"/>
    <lineage>
        <taxon>Bacteria</taxon>
        <taxon>Bacillati</taxon>
        <taxon>Bacillota</taxon>
        <taxon>Bacilli</taxon>
        <taxon>Bacillales</taxon>
        <taxon>Bacillaceae</taxon>
        <taxon>Lentibacillus</taxon>
    </lineage>
</organism>
<proteinExistence type="predicted"/>
<comment type="pathway">
    <text evidence="2">Purine metabolism; urate degradation; (S)-allantoin from urate: step 3/3.</text>
</comment>
<dbReference type="GO" id="GO:0019628">
    <property type="term" value="P:urate catabolic process"/>
    <property type="evidence" value="ECO:0007669"/>
    <property type="project" value="TreeGrafter"/>
</dbReference>
<comment type="catalytic activity">
    <reaction evidence="1">
        <text>5-hydroxy-2-oxo-4-ureido-2,5-dihydro-1H-imidazole-5-carboxylate + H(+) = (S)-allantoin + CO2</text>
        <dbReference type="Rhea" id="RHEA:26301"/>
        <dbReference type="ChEBI" id="CHEBI:15378"/>
        <dbReference type="ChEBI" id="CHEBI:15678"/>
        <dbReference type="ChEBI" id="CHEBI:16526"/>
        <dbReference type="ChEBI" id="CHEBI:58639"/>
        <dbReference type="EC" id="4.1.1.97"/>
    </reaction>
</comment>
<dbReference type="GO" id="GO:0000255">
    <property type="term" value="P:allantoin metabolic process"/>
    <property type="evidence" value="ECO:0007669"/>
    <property type="project" value="InterPro"/>
</dbReference>
<keyword evidence="6" id="KW-0456">Lyase</keyword>
<dbReference type="GO" id="GO:0006144">
    <property type="term" value="P:purine nucleobase metabolic process"/>
    <property type="evidence" value="ECO:0007669"/>
    <property type="project" value="UniProtKB-KW"/>
</dbReference>
<keyword evidence="5" id="KW-0210">Decarboxylase</keyword>
<evidence type="ECO:0000256" key="2">
    <source>
        <dbReference type="ARBA" id="ARBA00004754"/>
    </source>
</evidence>
<reference evidence="8" key="2">
    <citation type="submission" date="2020-09" db="EMBL/GenBank/DDBJ databases">
        <authorList>
            <person name="Sun Q."/>
            <person name="Zhou Y."/>
        </authorList>
    </citation>
    <scope>NUCLEOTIDE SEQUENCE</scope>
    <source>
        <strain evidence="8">CGMCC 1.15454</strain>
    </source>
</reference>
<dbReference type="Proteomes" id="UP000621492">
    <property type="component" value="Unassembled WGS sequence"/>
</dbReference>
<dbReference type="NCBIfam" id="TIGR03164">
    <property type="entry name" value="UHCUDC"/>
    <property type="match status" value="1"/>
</dbReference>
<dbReference type="InterPro" id="IPR017580">
    <property type="entry name" value="OHCU_decarboxylase-1"/>
</dbReference>
<evidence type="ECO:0000256" key="4">
    <source>
        <dbReference type="ARBA" id="ARBA00022631"/>
    </source>
</evidence>
<evidence type="ECO:0000256" key="5">
    <source>
        <dbReference type="ARBA" id="ARBA00022793"/>
    </source>
</evidence>
<comment type="caution">
    <text evidence="8">The sequence shown here is derived from an EMBL/GenBank/DDBJ whole genome shotgun (WGS) entry which is preliminary data.</text>
</comment>
<accession>A0A9W5X594</accession>
<dbReference type="PANTHER" id="PTHR43466">
    <property type="entry name" value="2-OXO-4-HYDROXY-4-CARBOXY-5-UREIDOIMIDAZOLINE DECARBOXYLASE-RELATED"/>
    <property type="match status" value="1"/>
</dbReference>